<sequence>MRFHFAVFNFLYPRRKSWSCIIMFFVVVVVVVVAYCCICFCCFSLYCITAFHCEKCLFMPFFFSCACDTAKVFVCCRCP</sequence>
<protein>
    <submittedName>
        <fullName evidence="2">Uncharacterized protein</fullName>
    </submittedName>
</protein>
<accession>L7ML94</accession>
<keyword evidence="1" id="KW-0472">Membrane</keyword>
<reference evidence="2" key="1">
    <citation type="submission" date="2012-11" db="EMBL/GenBank/DDBJ databases">
        <authorList>
            <person name="Lucero-Rivera Y.E."/>
            <person name="Tovar-Ramirez D."/>
        </authorList>
    </citation>
    <scope>NUCLEOTIDE SEQUENCE</scope>
    <source>
        <tissue evidence="2">Salivary gland</tissue>
    </source>
</reference>
<reference evidence="2" key="2">
    <citation type="journal article" date="2015" name="J. Proteomics">
        <title>Sexual differences in the sialomes of the zebra tick, Rhipicephalus pulchellus.</title>
        <authorList>
            <person name="Tan A.W."/>
            <person name="Francischetti I.M."/>
            <person name="Slovak M."/>
            <person name="Kini R.M."/>
            <person name="Ribeiro J.M."/>
        </authorList>
    </citation>
    <scope>NUCLEOTIDE SEQUENCE</scope>
    <source>
        <tissue evidence="2">Salivary gland</tissue>
    </source>
</reference>
<dbReference type="AlphaFoldDB" id="L7ML94"/>
<keyword evidence="1" id="KW-0812">Transmembrane</keyword>
<keyword evidence="1" id="KW-1133">Transmembrane helix</keyword>
<dbReference type="EMBL" id="GACK01000462">
    <property type="protein sequence ID" value="JAA64572.1"/>
    <property type="molecule type" value="mRNA"/>
</dbReference>
<feature type="transmembrane region" description="Helical" evidence="1">
    <location>
        <begin position="21"/>
        <end position="46"/>
    </location>
</feature>
<name>L7ML94_RHIPC</name>
<proteinExistence type="evidence at transcript level"/>
<feature type="non-terminal residue" evidence="2">
    <location>
        <position position="79"/>
    </location>
</feature>
<evidence type="ECO:0000313" key="2">
    <source>
        <dbReference type="EMBL" id="JAA64572.1"/>
    </source>
</evidence>
<evidence type="ECO:0000256" key="1">
    <source>
        <dbReference type="SAM" id="Phobius"/>
    </source>
</evidence>
<organism evidence="2">
    <name type="scientific">Rhipicephalus pulchellus</name>
    <name type="common">Yellow backed tick</name>
    <name type="synonym">Dermacentor pulchellus</name>
    <dbReference type="NCBI Taxonomy" id="72859"/>
    <lineage>
        <taxon>Eukaryota</taxon>
        <taxon>Metazoa</taxon>
        <taxon>Ecdysozoa</taxon>
        <taxon>Arthropoda</taxon>
        <taxon>Chelicerata</taxon>
        <taxon>Arachnida</taxon>
        <taxon>Acari</taxon>
        <taxon>Parasitiformes</taxon>
        <taxon>Ixodida</taxon>
        <taxon>Ixodoidea</taxon>
        <taxon>Ixodidae</taxon>
        <taxon>Rhipicephalinae</taxon>
        <taxon>Rhipicephalus</taxon>
        <taxon>Rhipicephalus</taxon>
    </lineage>
</organism>